<keyword evidence="4" id="KW-1185">Reference proteome</keyword>
<organism evidence="3 4">
    <name type="scientific">Coniella lustricola</name>
    <dbReference type="NCBI Taxonomy" id="2025994"/>
    <lineage>
        <taxon>Eukaryota</taxon>
        <taxon>Fungi</taxon>
        <taxon>Dikarya</taxon>
        <taxon>Ascomycota</taxon>
        <taxon>Pezizomycotina</taxon>
        <taxon>Sordariomycetes</taxon>
        <taxon>Sordariomycetidae</taxon>
        <taxon>Diaporthales</taxon>
        <taxon>Schizoparmaceae</taxon>
        <taxon>Coniella</taxon>
    </lineage>
</organism>
<evidence type="ECO:0000313" key="3">
    <source>
        <dbReference type="EMBL" id="PSR90653.1"/>
    </source>
</evidence>
<dbReference type="Proteomes" id="UP000241462">
    <property type="component" value="Unassembled WGS sequence"/>
</dbReference>
<proteinExistence type="predicted"/>
<dbReference type="EMBL" id="KZ678417">
    <property type="protein sequence ID" value="PSR90653.1"/>
    <property type="molecule type" value="Genomic_DNA"/>
</dbReference>
<evidence type="ECO:0000256" key="1">
    <source>
        <dbReference type="SAM" id="Coils"/>
    </source>
</evidence>
<dbReference type="InParanoid" id="A0A2T3ABV0"/>
<protein>
    <submittedName>
        <fullName evidence="3">Uncharacterized protein</fullName>
    </submittedName>
</protein>
<reference evidence="3 4" key="1">
    <citation type="journal article" date="2018" name="Mycol. Prog.">
        <title>Coniella lustricola, a new species from submerged detritus.</title>
        <authorList>
            <person name="Raudabaugh D.B."/>
            <person name="Iturriaga T."/>
            <person name="Carver A."/>
            <person name="Mondo S."/>
            <person name="Pangilinan J."/>
            <person name="Lipzen A."/>
            <person name="He G."/>
            <person name="Amirebrahimi M."/>
            <person name="Grigoriev I.V."/>
            <person name="Miller A.N."/>
        </authorList>
    </citation>
    <scope>NUCLEOTIDE SEQUENCE [LARGE SCALE GENOMIC DNA]</scope>
    <source>
        <strain evidence="3 4">B22-T-1</strain>
    </source>
</reference>
<feature type="region of interest" description="Disordered" evidence="2">
    <location>
        <begin position="278"/>
        <end position="315"/>
    </location>
</feature>
<evidence type="ECO:0000313" key="4">
    <source>
        <dbReference type="Proteomes" id="UP000241462"/>
    </source>
</evidence>
<dbReference type="OrthoDB" id="5219706at2759"/>
<accession>A0A2T3ABV0</accession>
<name>A0A2T3ABV0_9PEZI</name>
<dbReference type="AlphaFoldDB" id="A0A2T3ABV0"/>
<keyword evidence="1" id="KW-0175">Coiled coil</keyword>
<feature type="coiled-coil region" evidence="1">
    <location>
        <begin position="245"/>
        <end position="272"/>
    </location>
</feature>
<gene>
    <name evidence="3" type="ORF">BD289DRAFT_211175</name>
</gene>
<evidence type="ECO:0000256" key="2">
    <source>
        <dbReference type="SAM" id="MobiDB-lite"/>
    </source>
</evidence>
<sequence length="331" mass="37585">MASSSSSAHVTGTFCLNKDNLILFDRISALYGIDVALLSSEFEKYVNGKGVDPFRASTIDYPSRPISRCDVTRVDFVVSFRSTDPNEIQSIEFQEKPSNERYLITQTSLKHHKISPKCRPWLNVTNVRSSEGKSHWQDLTKVPLCCENWKLCLTKDFQATQLEIIQFAEAQSNVTWLKSRLQQYTNELDEVRSQPPRHTQAANVADPRGDYWWQRKPISMALERLSESVADLRVELEGTREPAAIQSITEVVNDAESRVQELHSELRSQQALIEAAVSHRENASQSKNKKRKIRTPSEESEEARSSPKVPGAPVRGDGLARLLELHTFNYI</sequence>